<keyword evidence="2" id="KW-1185">Reference proteome</keyword>
<sequence length="109" mass="11490">MDHVMPRLAMLNAALARVGAVVLPDLDVGTPGTDAVAAALARSAEPRAVETALGAVPLLHVREHLRGLRDTSPEEFELVRSFVLAAYLACPDTWRVPGLARGGRPGTNS</sequence>
<comment type="caution">
    <text evidence="1">The sequence shown here is derived from an EMBL/GenBank/DDBJ whole genome shotgun (WGS) entry which is preliminary data.</text>
</comment>
<evidence type="ECO:0000313" key="2">
    <source>
        <dbReference type="Proteomes" id="UP000319769"/>
    </source>
</evidence>
<gene>
    <name evidence="1" type="ORF">FPZ12_009550</name>
</gene>
<organism evidence="1 2">
    <name type="scientific">Amycolatopsis acidicola</name>
    <dbReference type="NCBI Taxonomy" id="2596893"/>
    <lineage>
        <taxon>Bacteria</taxon>
        <taxon>Bacillati</taxon>
        <taxon>Actinomycetota</taxon>
        <taxon>Actinomycetes</taxon>
        <taxon>Pseudonocardiales</taxon>
        <taxon>Pseudonocardiaceae</taxon>
        <taxon>Amycolatopsis</taxon>
    </lineage>
</organism>
<dbReference type="EMBL" id="VMNW02000010">
    <property type="protein sequence ID" value="KAA9163238.1"/>
    <property type="molecule type" value="Genomic_DNA"/>
</dbReference>
<accession>A0A5N0VCE1</accession>
<name>A0A5N0VCE1_9PSEU</name>
<evidence type="ECO:0000313" key="1">
    <source>
        <dbReference type="EMBL" id="KAA9163238.1"/>
    </source>
</evidence>
<dbReference type="AlphaFoldDB" id="A0A5N0VCE1"/>
<dbReference type="RefSeq" id="WP_144750823.1">
    <property type="nucleotide sequence ID" value="NZ_VMNW02000010.1"/>
</dbReference>
<reference evidence="1" key="1">
    <citation type="submission" date="2019-09" db="EMBL/GenBank/DDBJ databases">
        <authorList>
            <person name="Teo W.F.A."/>
            <person name="Duangmal K."/>
        </authorList>
    </citation>
    <scope>NUCLEOTIDE SEQUENCE [LARGE SCALE GENOMIC DNA]</scope>
    <source>
        <strain evidence="1">K81G1</strain>
    </source>
</reference>
<dbReference type="Proteomes" id="UP000319769">
    <property type="component" value="Unassembled WGS sequence"/>
</dbReference>
<proteinExistence type="predicted"/>
<protein>
    <submittedName>
        <fullName evidence="1">Uncharacterized protein</fullName>
    </submittedName>
</protein>